<dbReference type="Ensembl" id="ENSAPOT00000033264.1">
    <property type="protein sequence ID" value="ENSAPOP00000015519.1"/>
    <property type="gene ID" value="ENSAPOG00000000504.1"/>
</dbReference>
<dbReference type="Ensembl" id="ENSAPOT00000033097.1">
    <property type="protein sequence ID" value="ENSAPOP00000031054.1"/>
    <property type="gene ID" value="ENSAPOG00000018040.1"/>
</dbReference>
<organism evidence="2 3">
    <name type="scientific">Acanthochromis polyacanthus</name>
    <name type="common">spiny chromis</name>
    <dbReference type="NCBI Taxonomy" id="80966"/>
    <lineage>
        <taxon>Eukaryota</taxon>
        <taxon>Metazoa</taxon>
        <taxon>Chordata</taxon>
        <taxon>Craniata</taxon>
        <taxon>Vertebrata</taxon>
        <taxon>Euteleostomi</taxon>
        <taxon>Actinopterygii</taxon>
        <taxon>Neopterygii</taxon>
        <taxon>Teleostei</taxon>
        <taxon>Neoteleostei</taxon>
        <taxon>Acanthomorphata</taxon>
        <taxon>Ovalentaria</taxon>
        <taxon>Pomacentridae</taxon>
        <taxon>Acanthochromis</taxon>
    </lineage>
</organism>
<keyword evidence="3" id="KW-1185">Reference proteome</keyword>
<reference evidence="2" key="1">
    <citation type="submission" date="2025-05" db="UniProtKB">
        <authorList>
            <consortium name="Ensembl"/>
        </authorList>
    </citation>
    <scope>IDENTIFICATION</scope>
</reference>
<proteinExistence type="predicted"/>
<protein>
    <submittedName>
        <fullName evidence="2">Uncharacterized protein</fullName>
    </submittedName>
</protein>
<dbReference type="AlphaFoldDB" id="A0A3Q1FGS0"/>
<feature type="compositionally biased region" description="Low complexity" evidence="1">
    <location>
        <begin position="36"/>
        <end position="47"/>
    </location>
</feature>
<evidence type="ECO:0000256" key="1">
    <source>
        <dbReference type="SAM" id="MobiDB-lite"/>
    </source>
</evidence>
<name>A0A3Q1FGS0_9TELE</name>
<dbReference type="Proteomes" id="UP000257200">
    <property type="component" value="Unplaced"/>
</dbReference>
<dbReference type="STRING" id="80966.ENSAPOP00000015519"/>
<evidence type="ECO:0000313" key="3">
    <source>
        <dbReference type="Proteomes" id="UP000257200"/>
    </source>
</evidence>
<dbReference type="GeneTree" id="ENSGT00940000180015"/>
<sequence length="53" mass="5863">MGDISDLDRQIEQLRRCELIKENEVKALCAKRNSDSSDGNENGDSKSCSCLTS</sequence>
<evidence type="ECO:0000313" key="2">
    <source>
        <dbReference type="Ensembl" id="ENSAPOP00000015519.1"/>
    </source>
</evidence>
<accession>A0A3Q1FGS0</accession>
<feature type="region of interest" description="Disordered" evidence="1">
    <location>
        <begin position="31"/>
        <end position="53"/>
    </location>
</feature>